<dbReference type="Proteomes" id="UP000031668">
    <property type="component" value="Unassembled WGS sequence"/>
</dbReference>
<dbReference type="PANTHER" id="PTHR33064:SF37">
    <property type="entry name" value="RIBONUCLEASE H"/>
    <property type="match status" value="1"/>
</dbReference>
<accession>A0A0C2N1I8</accession>
<organism evidence="1 2">
    <name type="scientific">Thelohanellus kitauei</name>
    <name type="common">Myxosporean</name>
    <dbReference type="NCBI Taxonomy" id="669202"/>
    <lineage>
        <taxon>Eukaryota</taxon>
        <taxon>Metazoa</taxon>
        <taxon>Cnidaria</taxon>
        <taxon>Myxozoa</taxon>
        <taxon>Myxosporea</taxon>
        <taxon>Bivalvulida</taxon>
        <taxon>Platysporina</taxon>
        <taxon>Myxobolidae</taxon>
        <taxon>Thelohanellus</taxon>
    </lineage>
</organism>
<dbReference type="AlphaFoldDB" id="A0A0C2N1I8"/>
<evidence type="ECO:0000313" key="2">
    <source>
        <dbReference type="Proteomes" id="UP000031668"/>
    </source>
</evidence>
<dbReference type="Gene3D" id="3.30.70.270">
    <property type="match status" value="1"/>
</dbReference>
<sequence>MSKTERISDTRRILKFDNQTEPWAIYKQHFELTVLMQRLDIEGYELDALKRDHILKIRFRELEKVFTRENGYEAIIEHMSVRYTERINVFLQRYQFRRTKQKRRGVDNGCRYSPKEFGGELRYLQFDRREEEQPVKVLDIKDAYCQLPLDEDSKSFECIYAIVVTTATDDFTLEATIIIFQTDCKFMKSEVDFLGHKINKNAIYPIQSKIESIQRLPYPNNVKELKAFLGSVSYYSRFIRMLHAYQKCVVVTAGIETLKRRPVIVATDAYYVGVRADMLQLYDANEEVHDFCFSRMWDTS</sequence>
<keyword evidence="2" id="KW-1185">Reference proteome</keyword>
<dbReference type="InterPro" id="IPR051320">
    <property type="entry name" value="Viral_Replic_Matur_Polypro"/>
</dbReference>
<evidence type="ECO:0008006" key="3">
    <source>
        <dbReference type="Google" id="ProtNLM"/>
    </source>
</evidence>
<dbReference type="EMBL" id="JWZT01003095">
    <property type="protein sequence ID" value="KII67757.1"/>
    <property type="molecule type" value="Genomic_DNA"/>
</dbReference>
<dbReference type="OrthoDB" id="41323at2759"/>
<dbReference type="InterPro" id="IPR043502">
    <property type="entry name" value="DNA/RNA_pol_sf"/>
</dbReference>
<dbReference type="PANTHER" id="PTHR33064">
    <property type="entry name" value="POL PROTEIN"/>
    <property type="match status" value="1"/>
</dbReference>
<evidence type="ECO:0000313" key="1">
    <source>
        <dbReference type="EMBL" id="KII67757.1"/>
    </source>
</evidence>
<proteinExistence type="predicted"/>
<name>A0A0C2N1I8_THEKT</name>
<protein>
    <recommendedName>
        <fullName evidence="3">Reverse transcriptase domain-containing protein</fullName>
    </recommendedName>
</protein>
<dbReference type="InterPro" id="IPR043128">
    <property type="entry name" value="Rev_trsase/Diguanyl_cyclase"/>
</dbReference>
<gene>
    <name evidence="1" type="ORF">RF11_06557</name>
</gene>
<comment type="caution">
    <text evidence="1">The sequence shown here is derived from an EMBL/GenBank/DDBJ whole genome shotgun (WGS) entry which is preliminary data.</text>
</comment>
<dbReference type="SUPFAM" id="SSF56672">
    <property type="entry name" value="DNA/RNA polymerases"/>
    <property type="match status" value="1"/>
</dbReference>
<reference evidence="1 2" key="1">
    <citation type="journal article" date="2014" name="Genome Biol. Evol.">
        <title>The genome of the myxosporean Thelohanellus kitauei shows adaptations to nutrient acquisition within its fish host.</title>
        <authorList>
            <person name="Yang Y."/>
            <person name="Xiong J."/>
            <person name="Zhou Z."/>
            <person name="Huo F."/>
            <person name="Miao W."/>
            <person name="Ran C."/>
            <person name="Liu Y."/>
            <person name="Zhang J."/>
            <person name="Feng J."/>
            <person name="Wang M."/>
            <person name="Wang M."/>
            <person name="Wang L."/>
            <person name="Yao B."/>
        </authorList>
    </citation>
    <scope>NUCLEOTIDE SEQUENCE [LARGE SCALE GENOMIC DNA]</scope>
    <source>
        <strain evidence="1">Wuqing</strain>
    </source>
</reference>